<name>A0A8K1GHB5_9PASS</name>
<protein>
    <recommendedName>
        <fullName evidence="3">Rna-directed dna polymerase from mobile element jockey-like</fullName>
    </recommendedName>
</protein>
<dbReference type="EMBL" id="SWJQ01000235">
    <property type="protein sequence ID" value="TRZ18097.1"/>
    <property type="molecule type" value="Genomic_DNA"/>
</dbReference>
<accession>A0A8K1GHB5</accession>
<sequence>MEKIILGGIEKHLEDNAVISHSNHGFMRGKSCLLNLTSFYNRATHPADQGKPGDVMFLDFSRTLDTVSHRILLDKMSSTQLDKHIMGRDSEDTKFNDDTKLGGAVDFLMSKEVLQRP</sequence>
<comment type="caution">
    <text evidence="1">The sequence shown here is derived from an EMBL/GenBank/DDBJ whole genome shotgun (WGS) entry which is preliminary data.</text>
</comment>
<reference evidence="1" key="1">
    <citation type="submission" date="2019-04" db="EMBL/GenBank/DDBJ databases">
        <title>Genome assembly of Zosterops borbonicus 15179.</title>
        <authorList>
            <person name="Leroy T."/>
            <person name="Anselmetti Y."/>
            <person name="Tilak M.-K."/>
            <person name="Nabholz B."/>
        </authorList>
    </citation>
    <scope>NUCLEOTIDE SEQUENCE</scope>
    <source>
        <strain evidence="1">HGM_15179</strain>
        <tissue evidence="1">Muscle</tissue>
    </source>
</reference>
<evidence type="ECO:0000313" key="2">
    <source>
        <dbReference type="Proteomes" id="UP000796761"/>
    </source>
</evidence>
<dbReference type="Proteomes" id="UP000796761">
    <property type="component" value="Unassembled WGS sequence"/>
</dbReference>
<evidence type="ECO:0008006" key="3">
    <source>
        <dbReference type="Google" id="ProtNLM"/>
    </source>
</evidence>
<dbReference type="AlphaFoldDB" id="A0A8K1GHB5"/>
<dbReference type="PANTHER" id="PTHR33332">
    <property type="entry name" value="REVERSE TRANSCRIPTASE DOMAIN-CONTAINING PROTEIN"/>
    <property type="match status" value="1"/>
</dbReference>
<organism evidence="1 2">
    <name type="scientific">Zosterops borbonicus</name>
    <dbReference type="NCBI Taxonomy" id="364589"/>
    <lineage>
        <taxon>Eukaryota</taxon>
        <taxon>Metazoa</taxon>
        <taxon>Chordata</taxon>
        <taxon>Craniata</taxon>
        <taxon>Vertebrata</taxon>
        <taxon>Euteleostomi</taxon>
        <taxon>Archelosauria</taxon>
        <taxon>Archosauria</taxon>
        <taxon>Dinosauria</taxon>
        <taxon>Saurischia</taxon>
        <taxon>Theropoda</taxon>
        <taxon>Coelurosauria</taxon>
        <taxon>Aves</taxon>
        <taxon>Neognathae</taxon>
        <taxon>Neoaves</taxon>
        <taxon>Telluraves</taxon>
        <taxon>Australaves</taxon>
        <taxon>Passeriformes</taxon>
        <taxon>Sylvioidea</taxon>
        <taxon>Zosteropidae</taxon>
        <taxon>Zosterops</taxon>
    </lineage>
</organism>
<proteinExistence type="predicted"/>
<keyword evidence="2" id="KW-1185">Reference proteome</keyword>
<dbReference type="OrthoDB" id="416454at2759"/>
<evidence type="ECO:0000313" key="1">
    <source>
        <dbReference type="EMBL" id="TRZ18097.1"/>
    </source>
</evidence>
<gene>
    <name evidence="1" type="ORF">HGM15179_009005</name>
</gene>